<keyword evidence="2 7" id="KW-0808">Transferase</keyword>
<keyword evidence="3 7" id="KW-0548">Nucleotidyltransferase</keyword>
<evidence type="ECO:0000256" key="7">
    <source>
        <dbReference type="HAMAP-Rule" id="MF_00250"/>
    </source>
</evidence>
<protein>
    <recommendedName>
        <fullName evidence="7">DNA-directed RNA polymerase subunit Rpo10</fullName>
        <ecNumber evidence="7">2.7.7.6</ecNumber>
    </recommendedName>
    <alternativeName>
        <fullName evidence="7">DNA-directed RNA polymerase subunit N</fullName>
    </alternativeName>
</protein>
<name>A0A1W6JZY3_9CREN</name>
<evidence type="ECO:0000256" key="3">
    <source>
        <dbReference type="ARBA" id="ARBA00022695"/>
    </source>
</evidence>
<evidence type="ECO:0000313" key="9">
    <source>
        <dbReference type="Proteomes" id="UP000193404"/>
    </source>
</evidence>
<dbReference type="GO" id="GO:0003899">
    <property type="term" value="F:DNA-directed RNA polymerase activity"/>
    <property type="evidence" value="ECO:0007669"/>
    <property type="project" value="UniProtKB-UniRule"/>
</dbReference>
<dbReference type="PROSITE" id="PS01112">
    <property type="entry name" value="RNA_POL_N_8KD"/>
    <property type="match status" value="1"/>
</dbReference>
<keyword evidence="1 7" id="KW-0240">DNA-directed RNA polymerase</keyword>
<evidence type="ECO:0000313" key="8">
    <source>
        <dbReference type="EMBL" id="ARM75754.1"/>
    </source>
</evidence>
<reference evidence="8 9" key="1">
    <citation type="submission" date="2017-03" db="EMBL/GenBank/DDBJ databases">
        <title>Sulfur activation and transportation mechanism of thermophilic Archaea Acidianus manzaensis YN-25.</title>
        <authorList>
            <person name="Ma Y."/>
            <person name="Yang Y."/>
            <person name="Xia J."/>
        </authorList>
    </citation>
    <scope>NUCLEOTIDE SEQUENCE [LARGE SCALE GENOMIC DNA]</scope>
    <source>
        <strain evidence="8 9">YN-25</strain>
    </source>
</reference>
<dbReference type="AlphaFoldDB" id="A0A1W6JZY3"/>
<keyword evidence="6 7" id="KW-0804">Transcription</keyword>
<evidence type="ECO:0000256" key="6">
    <source>
        <dbReference type="ARBA" id="ARBA00023163"/>
    </source>
</evidence>
<dbReference type="GO" id="GO:0000428">
    <property type="term" value="C:DNA-directed RNA polymerase complex"/>
    <property type="evidence" value="ECO:0007669"/>
    <property type="project" value="UniProtKB-KW"/>
</dbReference>
<dbReference type="GeneID" id="41590595"/>
<comment type="subunit">
    <text evidence="7">Part of the RNA polymerase complex.</text>
</comment>
<dbReference type="HAMAP" id="MF_00250">
    <property type="entry name" value="RNApol_arch_Rpo10"/>
    <property type="match status" value="1"/>
</dbReference>
<dbReference type="NCBIfam" id="NF003089">
    <property type="entry name" value="PRK04016.1"/>
    <property type="match status" value="1"/>
</dbReference>
<dbReference type="SUPFAM" id="SSF46924">
    <property type="entry name" value="RNA polymerase subunit RPB10"/>
    <property type="match status" value="1"/>
</dbReference>
<dbReference type="RefSeq" id="WP_148691533.1">
    <property type="nucleotide sequence ID" value="NZ_CP020477.1"/>
</dbReference>
<dbReference type="Gene3D" id="1.10.10.60">
    <property type="entry name" value="Homeodomain-like"/>
    <property type="match status" value="1"/>
</dbReference>
<comment type="cofactor">
    <cofactor evidence="7">
        <name>Zn(2+)</name>
        <dbReference type="ChEBI" id="CHEBI:29105"/>
    </cofactor>
    <text evidence="7">Binds 1 zinc ion.</text>
</comment>
<comment type="function">
    <text evidence="7">DNA-dependent RNA polymerase (RNAP) catalyzes the transcription of DNA into RNA using the four ribonucleoside triphosphates as substrates.</text>
</comment>
<organism evidence="8 9">
    <name type="scientific">Acidianus manzaensis</name>
    <dbReference type="NCBI Taxonomy" id="282676"/>
    <lineage>
        <taxon>Archaea</taxon>
        <taxon>Thermoproteota</taxon>
        <taxon>Thermoprotei</taxon>
        <taxon>Sulfolobales</taxon>
        <taxon>Sulfolobaceae</taxon>
        <taxon>Acidianus</taxon>
    </lineage>
</organism>
<dbReference type="STRING" id="282676.B6F84_06705"/>
<feature type="binding site" evidence="7">
    <location>
        <position position="10"/>
    </location>
    <ligand>
        <name>Zn(2+)</name>
        <dbReference type="ChEBI" id="CHEBI:29105"/>
    </ligand>
</feature>
<dbReference type="GO" id="GO:0005737">
    <property type="term" value="C:cytoplasm"/>
    <property type="evidence" value="ECO:0007669"/>
    <property type="project" value="UniProtKB-SubCell"/>
</dbReference>
<proteinExistence type="inferred from homology"/>
<dbReference type="InterPro" id="IPR020789">
    <property type="entry name" value="RNA_pol_suN_Zn-BS"/>
</dbReference>
<comment type="subcellular location">
    <subcellularLocation>
        <location evidence="7">Cytoplasm</location>
    </subcellularLocation>
</comment>
<feature type="binding site" evidence="7">
    <location>
        <position position="45"/>
    </location>
    <ligand>
        <name>Zn(2+)</name>
        <dbReference type="ChEBI" id="CHEBI:29105"/>
    </ligand>
</feature>
<gene>
    <name evidence="7" type="primary">rpo10</name>
    <name evidence="7" type="synonym">rpoN</name>
    <name evidence="8" type="ORF">B6F84_06705</name>
</gene>
<dbReference type="PIRSF" id="PIRSF005653">
    <property type="entry name" value="RNA_pol_N/8_sub"/>
    <property type="match status" value="1"/>
</dbReference>
<comment type="catalytic activity">
    <reaction evidence="7">
        <text>RNA(n) + a ribonucleoside 5'-triphosphate = RNA(n+1) + diphosphate</text>
        <dbReference type="Rhea" id="RHEA:21248"/>
        <dbReference type="Rhea" id="RHEA-COMP:14527"/>
        <dbReference type="Rhea" id="RHEA-COMP:17342"/>
        <dbReference type="ChEBI" id="CHEBI:33019"/>
        <dbReference type="ChEBI" id="CHEBI:61557"/>
        <dbReference type="ChEBI" id="CHEBI:140395"/>
        <dbReference type="EC" id="2.7.7.6"/>
    </reaction>
</comment>
<dbReference type="FunFam" id="1.10.10.60:FF:000024">
    <property type="entry name" value="DNA-directed RNA polymerases I, II, and III subunit"/>
    <property type="match status" value="1"/>
</dbReference>
<dbReference type="Proteomes" id="UP000193404">
    <property type="component" value="Chromosome"/>
</dbReference>
<feature type="binding site" evidence="7">
    <location>
        <position position="7"/>
    </location>
    <ligand>
        <name>Zn(2+)</name>
        <dbReference type="ChEBI" id="CHEBI:29105"/>
    </ligand>
</feature>
<dbReference type="InterPro" id="IPR000268">
    <property type="entry name" value="RPABC5/Rpb10"/>
</dbReference>
<dbReference type="PANTHER" id="PTHR23431:SF3">
    <property type="entry name" value="DNA-DIRECTED RNA POLYMERASES I, II, AND III SUBUNIT RPABC5"/>
    <property type="match status" value="1"/>
</dbReference>
<evidence type="ECO:0000256" key="5">
    <source>
        <dbReference type="ARBA" id="ARBA00022833"/>
    </source>
</evidence>
<dbReference type="EMBL" id="CP020477">
    <property type="protein sequence ID" value="ARM75754.1"/>
    <property type="molecule type" value="Genomic_DNA"/>
</dbReference>
<dbReference type="PANTHER" id="PTHR23431">
    <property type="entry name" value="DNA-DIRECTED RNA POLYMERASES I, II, AND III SUBUNIT RPABC5 FAMILY MEMBER"/>
    <property type="match status" value="1"/>
</dbReference>
<evidence type="ECO:0000256" key="4">
    <source>
        <dbReference type="ARBA" id="ARBA00022723"/>
    </source>
</evidence>
<dbReference type="KEGG" id="aman:B6F84_06705"/>
<keyword evidence="7" id="KW-0963">Cytoplasm</keyword>
<evidence type="ECO:0000256" key="1">
    <source>
        <dbReference type="ARBA" id="ARBA00022478"/>
    </source>
</evidence>
<dbReference type="GO" id="GO:0008270">
    <property type="term" value="F:zinc ion binding"/>
    <property type="evidence" value="ECO:0007669"/>
    <property type="project" value="UniProtKB-UniRule"/>
</dbReference>
<dbReference type="OrthoDB" id="371754at2157"/>
<keyword evidence="9" id="KW-1185">Reference proteome</keyword>
<dbReference type="Pfam" id="PF01194">
    <property type="entry name" value="RNA_pol_N"/>
    <property type="match status" value="1"/>
</dbReference>
<keyword evidence="5 7" id="KW-0862">Zinc</keyword>
<feature type="binding site" evidence="7">
    <location>
        <position position="44"/>
    </location>
    <ligand>
        <name>Zn(2+)</name>
        <dbReference type="ChEBI" id="CHEBI:29105"/>
    </ligand>
</feature>
<evidence type="ECO:0000256" key="2">
    <source>
        <dbReference type="ARBA" id="ARBA00022679"/>
    </source>
</evidence>
<dbReference type="EC" id="2.7.7.6" evidence="7"/>
<accession>A0A1W6JZY3</accession>
<dbReference type="InterPro" id="IPR023580">
    <property type="entry name" value="RNA_pol_su_RPB10"/>
</dbReference>
<dbReference type="GO" id="GO:0006351">
    <property type="term" value="P:DNA-templated transcription"/>
    <property type="evidence" value="ECO:0007669"/>
    <property type="project" value="UniProtKB-UniRule"/>
</dbReference>
<comment type="similarity">
    <text evidence="7">Belongs to the archaeal Rpo10/eukaryotic RPB10 RNA polymerase subunit family.</text>
</comment>
<dbReference type="GO" id="GO:0003677">
    <property type="term" value="F:DNA binding"/>
    <property type="evidence" value="ECO:0007669"/>
    <property type="project" value="InterPro"/>
</dbReference>
<keyword evidence="4 7" id="KW-0479">Metal-binding</keyword>
<sequence length="66" mass="7545">MIIPIRCFTCGSLIADKWDPFITRVSAGEDPGKVLDDLGVRRLCCRRMLLSHVDIIREVVNYTRPI</sequence>